<accession>A0AAN4Z2Z4</accession>
<comment type="caution">
    <text evidence="2">The sequence shown here is derived from an EMBL/GenBank/DDBJ whole genome shotgun (WGS) entry which is preliminary data.</text>
</comment>
<feature type="region of interest" description="Disordered" evidence="1">
    <location>
        <begin position="1"/>
        <end position="49"/>
    </location>
</feature>
<dbReference type="AlphaFoldDB" id="A0AAN4Z2Z4"/>
<keyword evidence="3" id="KW-1185">Reference proteome</keyword>
<name>A0AAN4Z2Z4_9BILA</name>
<dbReference type="Proteomes" id="UP001328107">
    <property type="component" value="Unassembled WGS sequence"/>
</dbReference>
<evidence type="ECO:0000313" key="3">
    <source>
        <dbReference type="Proteomes" id="UP001328107"/>
    </source>
</evidence>
<proteinExistence type="predicted"/>
<sequence length="156" mass="17402">MGELLLSGEGEVRVPEERRELNEDHAHLQRDEVEVEKVDHGPELDARGPDAEPVALACIHSVRRRVAFEHSQTHEDEGVEAGREERLIYGESLERHELGRTGANLLKHDEPTIETGRDDSSCKDDESCGAQGVVILQGALLDPELRNDVTRARDRA</sequence>
<protein>
    <submittedName>
        <fullName evidence="2">Uncharacterized protein</fullName>
    </submittedName>
</protein>
<organism evidence="2 3">
    <name type="scientific">Pristionchus mayeri</name>
    <dbReference type="NCBI Taxonomy" id="1317129"/>
    <lineage>
        <taxon>Eukaryota</taxon>
        <taxon>Metazoa</taxon>
        <taxon>Ecdysozoa</taxon>
        <taxon>Nematoda</taxon>
        <taxon>Chromadorea</taxon>
        <taxon>Rhabditida</taxon>
        <taxon>Rhabditina</taxon>
        <taxon>Diplogasteromorpha</taxon>
        <taxon>Diplogasteroidea</taxon>
        <taxon>Neodiplogasteridae</taxon>
        <taxon>Pristionchus</taxon>
    </lineage>
</organism>
<reference evidence="3" key="1">
    <citation type="submission" date="2022-10" db="EMBL/GenBank/DDBJ databases">
        <title>Genome assembly of Pristionchus species.</title>
        <authorList>
            <person name="Yoshida K."/>
            <person name="Sommer R.J."/>
        </authorList>
    </citation>
    <scope>NUCLEOTIDE SEQUENCE [LARGE SCALE GENOMIC DNA]</scope>
    <source>
        <strain evidence="3">RS5460</strain>
    </source>
</reference>
<feature type="compositionally biased region" description="Basic and acidic residues" evidence="1">
    <location>
        <begin position="10"/>
        <end position="49"/>
    </location>
</feature>
<evidence type="ECO:0000313" key="2">
    <source>
        <dbReference type="EMBL" id="GMR30432.1"/>
    </source>
</evidence>
<evidence type="ECO:0000256" key="1">
    <source>
        <dbReference type="SAM" id="MobiDB-lite"/>
    </source>
</evidence>
<dbReference type="EMBL" id="BTRK01000001">
    <property type="protein sequence ID" value="GMR30432.1"/>
    <property type="molecule type" value="Genomic_DNA"/>
</dbReference>
<gene>
    <name evidence="2" type="ORF">PMAYCL1PPCAC_00627</name>
</gene>